<dbReference type="GO" id="GO:0003712">
    <property type="term" value="F:transcription coregulator activity"/>
    <property type="evidence" value="ECO:0007669"/>
    <property type="project" value="TreeGrafter"/>
</dbReference>
<feature type="compositionally biased region" description="Basic residues" evidence="6">
    <location>
        <begin position="1304"/>
        <end position="1319"/>
    </location>
</feature>
<feature type="compositionally biased region" description="Basic and acidic residues" evidence="6">
    <location>
        <begin position="233"/>
        <end position="245"/>
    </location>
</feature>
<sequence>MNVEVSETTDVDQEPSEAPPTTELSENDSNIEDSDNDLRIVSPVKSSSPTITPQQEQFIIDSIENEIGKQLDEKVVKNNLTVTNVAPPTTELSENDSNVEDSDNDLRIVSPVKSSSPTITPQQEQVIIDSIENEIGKQLDEKAEKNNLTVTNVKSIIRQVLTNEHVRALFGKDDSVPIPYEPKLTRAKAKELLTSNGIPVPTVIPWVPLPPPSETHILIGEDLKEDDSGDEYYPGKESEDDKDAASESDIGSLPPPTPPSIVTEDHATQTINIYSEDGMFKIPLPKTAQERQAEEQANVALRTRSKINLSSTPLDVIEKDFVFPDITIEDLCDTSDNNENLDCDDDDWAEFLKGFACPLEEDSKPKEDDEEHDPEYNFLADEDINRIDKDDYREDFRVDKAVKITKKEVRGLWDELFEYFDQLSDADDEKPKTNQVVLDSLAQFVVNLDETSQEPSTSVLQESNKPMFDVNISYHQLCAIEQQMRQHVQMLTQNYFLTYEHPEFHNYSVKLKEYLLNLKFLSEGKSFSVFRPVNLIPALELVDNWTQLFATNSIEVVRTKNHVQQQLLKSIQNKMAGDWNYVVTFPKLLIETILNSKVFLFPSMLPKIPFKSSQFSGPKRAFSEAEDRLLVFGLDMFKKYLTEEVKMKTNMKLLVSYVQEYMMPHRNTMAMLKHVNQSKHQRCATNPIQQYVLRGLVEPIIHYIYPLNQIVPPSQRPDELPVLWREFLYKNSNMNQTREIVLITYPYNFNTAVQAKKIRKIRPKSNYKPKELDSFDTSTDSISSKTNETLNTSVTTIEKLLAICLVPVETRKLVRFLADLDDKQPASPERATVNKTSNMNSMPNLNTPVKNMEGNKQNETREDTVTSTTPELIASSAGLKKPETVTSSTINPKEKVTKNLEFSTITSSTFQSLEVNTEVEFCRNSEDVQICQTSQSVENSTACSSEPTTSTKDSLKDMNALMVASSTLKPNIRKEPSGAEKKKNKLKKDFLANLSIATPDDPETEKHKNEMFAVAYYDKLRATLELDDYHKVMQILNDFESGDVIDLYNNVQAILRPKYMELAEEFLFFLREKEASLVGQLIPWINLQARVQFLRKLEIYMKDQPSQLKKIYNSLMELTKCDNLSMDKVKSTLVPMFKGNAILYDLFIQNFMDERPPPSLLEGPYETIDINKEMARPDNEELYETFVVPNTEDKYGGQNCICHCHKIEDNEYKSRYKHCNTCGLKFVNGALYLSTGRIFQPATVTFKTNPHVNHNLRLMGKSAISATSTSHRKKRSDTSPSKLAAGSSGKENLEEDTEDEELGKRKRPVSQRAPRKRKKIDTAKPASSKKSPVRSSETSEVQKDNIKPRKRTYSGKRAKKDATKIEKTEIPKKVEAAPEKQPEECEIIADVEYIEDIPKKDFATAIPVTEEEFADEGESVSKQKFNTIPVYVTEEEFITADEVEHTEEELGIEESEHEIGEDHQDQEKPDECMDSSGESLEKPLTPGQQTAESENEVYLEESSQDNYASDDTSSSTESLKESDSNTNDEQPWRREEDTIILESIQKEDDKEYALQIISDKLPNRTVGQIRSRLSRLMDLLIETLKST</sequence>
<evidence type="ECO:0000256" key="4">
    <source>
        <dbReference type="ARBA" id="ARBA00023242"/>
    </source>
</evidence>
<dbReference type="PROSITE" id="PS51477">
    <property type="entry name" value="PAH"/>
    <property type="match status" value="1"/>
</dbReference>
<keyword evidence="3" id="KW-0804">Transcription</keyword>
<dbReference type="Pfam" id="PF21227">
    <property type="entry name" value="Myb_DNA-binding_7"/>
    <property type="match status" value="1"/>
</dbReference>
<keyword evidence="4 5" id="KW-0539">Nucleus</keyword>
<feature type="compositionally biased region" description="Acidic residues" evidence="6">
    <location>
        <begin position="1493"/>
        <end position="1503"/>
    </location>
</feature>
<keyword evidence="8" id="KW-1185">Reference proteome</keyword>
<evidence type="ECO:0000256" key="2">
    <source>
        <dbReference type="ARBA" id="ARBA00023015"/>
    </source>
</evidence>
<dbReference type="SUPFAM" id="SSF46689">
    <property type="entry name" value="Homeodomain-like"/>
    <property type="match status" value="1"/>
</dbReference>
<gene>
    <name evidence="7" type="ORF">CEUTPL_LOCUS5406</name>
</gene>
<feature type="region of interest" description="Disordered" evidence="6">
    <location>
        <begin position="825"/>
        <end position="870"/>
    </location>
</feature>
<dbReference type="GO" id="GO:0005634">
    <property type="term" value="C:nucleus"/>
    <property type="evidence" value="ECO:0007669"/>
    <property type="project" value="UniProtKB-SubCell"/>
</dbReference>
<feature type="compositionally biased region" description="Acidic residues" evidence="6">
    <location>
        <begin position="25"/>
        <end position="35"/>
    </location>
</feature>
<feature type="compositionally biased region" description="Acidic residues" evidence="6">
    <location>
        <begin position="1437"/>
        <end position="1456"/>
    </location>
</feature>
<feature type="compositionally biased region" description="Basic and acidic residues" evidence="6">
    <location>
        <begin position="1360"/>
        <end position="1383"/>
    </location>
</feature>
<feature type="compositionally biased region" description="Polar residues" evidence="6">
    <location>
        <begin position="833"/>
        <end position="855"/>
    </location>
</feature>
<feature type="compositionally biased region" description="Basic and acidic residues" evidence="6">
    <location>
        <begin position="1457"/>
        <end position="1471"/>
    </location>
</feature>
<dbReference type="EMBL" id="OU892278">
    <property type="protein sequence ID" value="CAH1126559.1"/>
    <property type="molecule type" value="Genomic_DNA"/>
</dbReference>
<accession>A0A9P0DLX4</accession>
<evidence type="ECO:0000256" key="6">
    <source>
        <dbReference type="SAM" id="MobiDB-lite"/>
    </source>
</evidence>
<dbReference type="GO" id="GO:0006355">
    <property type="term" value="P:regulation of DNA-templated transcription"/>
    <property type="evidence" value="ECO:0007669"/>
    <property type="project" value="InterPro"/>
</dbReference>
<dbReference type="OrthoDB" id="6257037at2759"/>
<dbReference type="Gene3D" id="1.10.10.60">
    <property type="entry name" value="Homeodomain-like"/>
    <property type="match status" value="1"/>
</dbReference>
<evidence type="ECO:0000313" key="8">
    <source>
        <dbReference type="Proteomes" id="UP001152799"/>
    </source>
</evidence>
<name>A0A9P0DLX4_9CUCU</name>
<feature type="compositionally biased region" description="Basic residues" evidence="6">
    <location>
        <begin position="1348"/>
        <end position="1359"/>
    </location>
</feature>
<dbReference type="InterPro" id="IPR052435">
    <property type="entry name" value="YY1-Transcr_Regul"/>
</dbReference>
<protein>
    <recommendedName>
        <fullName evidence="9">GON-4-like protein</fullName>
    </recommendedName>
</protein>
<dbReference type="PANTHER" id="PTHR16088:SF3">
    <property type="entry name" value="GON-4-LIKE PROTEIN"/>
    <property type="match status" value="1"/>
</dbReference>
<feature type="region of interest" description="Disordered" evidence="6">
    <location>
        <begin position="1437"/>
        <end position="1538"/>
    </location>
</feature>
<evidence type="ECO:0000256" key="1">
    <source>
        <dbReference type="ARBA" id="ARBA00004123"/>
    </source>
</evidence>
<comment type="subcellular location">
    <subcellularLocation>
        <location evidence="1 5">Nucleus</location>
    </subcellularLocation>
</comment>
<reference evidence="7" key="1">
    <citation type="submission" date="2022-01" db="EMBL/GenBank/DDBJ databases">
        <authorList>
            <person name="King R."/>
        </authorList>
    </citation>
    <scope>NUCLEOTIDE SEQUENCE</scope>
</reference>
<dbReference type="InterPro" id="IPR001005">
    <property type="entry name" value="SANT/Myb"/>
</dbReference>
<proteinExistence type="predicted"/>
<feature type="region of interest" description="Disordered" evidence="6">
    <location>
        <begin position="220"/>
        <end position="263"/>
    </location>
</feature>
<evidence type="ECO:0000256" key="3">
    <source>
        <dbReference type="ARBA" id="ARBA00023163"/>
    </source>
</evidence>
<dbReference type="Proteomes" id="UP001152799">
    <property type="component" value="Chromosome 2"/>
</dbReference>
<dbReference type="CDD" id="cd00167">
    <property type="entry name" value="SANT"/>
    <property type="match status" value="1"/>
</dbReference>
<evidence type="ECO:0000256" key="5">
    <source>
        <dbReference type="PROSITE-ProRule" id="PRU00810"/>
    </source>
</evidence>
<dbReference type="PANTHER" id="PTHR16088">
    <property type="entry name" value="YY1 ASSOCIATED PROTEIN-RELATED"/>
    <property type="match status" value="1"/>
</dbReference>
<feature type="compositionally biased region" description="Polar residues" evidence="6">
    <location>
        <begin position="1328"/>
        <end position="1339"/>
    </location>
</feature>
<evidence type="ECO:0000313" key="7">
    <source>
        <dbReference type="EMBL" id="CAH1126559.1"/>
    </source>
</evidence>
<feature type="region of interest" description="Disordered" evidence="6">
    <location>
        <begin position="1"/>
        <end position="52"/>
    </location>
</feature>
<dbReference type="InterPro" id="IPR009057">
    <property type="entry name" value="Homeodomain-like_sf"/>
</dbReference>
<feature type="region of interest" description="Disordered" evidence="6">
    <location>
        <begin position="1264"/>
        <end position="1383"/>
    </location>
</feature>
<organism evidence="7 8">
    <name type="scientific">Ceutorhynchus assimilis</name>
    <name type="common">cabbage seed weevil</name>
    <dbReference type="NCBI Taxonomy" id="467358"/>
    <lineage>
        <taxon>Eukaryota</taxon>
        <taxon>Metazoa</taxon>
        <taxon>Ecdysozoa</taxon>
        <taxon>Arthropoda</taxon>
        <taxon>Hexapoda</taxon>
        <taxon>Insecta</taxon>
        <taxon>Pterygota</taxon>
        <taxon>Neoptera</taxon>
        <taxon>Endopterygota</taxon>
        <taxon>Coleoptera</taxon>
        <taxon>Polyphaga</taxon>
        <taxon>Cucujiformia</taxon>
        <taxon>Curculionidae</taxon>
        <taxon>Ceutorhynchinae</taxon>
        <taxon>Ceutorhynchus</taxon>
    </lineage>
</organism>
<evidence type="ECO:0008006" key="9">
    <source>
        <dbReference type="Google" id="ProtNLM"/>
    </source>
</evidence>
<keyword evidence="2" id="KW-0805">Transcription regulation</keyword>
<dbReference type="InterPro" id="IPR003822">
    <property type="entry name" value="PAH"/>
</dbReference>